<reference evidence="1 2" key="1">
    <citation type="submission" date="2020-04" db="EMBL/GenBank/DDBJ databases">
        <title>MicrobeNet Type strains.</title>
        <authorList>
            <person name="Nicholson A.C."/>
        </authorList>
    </citation>
    <scope>NUCLEOTIDE SEQUENCE [LARGE SCALE GENOMIC DNA]</scope>
    <source>
        <strain evidence="1 2">JCM 3332</strain>
    </source>
</reference>
<accession>A0A846YA32</accession>
<name>A0A846YA32_9NOCA</name>
<dbReference type="Proteomes" id="UP000570678">
    <property type="component" value="Unassembled WGS sequence"/>
</dbReference>
<dbReference type="AlphaFoldDB" id="A0A846YA32"/>
<comment type="caution">
    <text evidence="1">The sequence shown here is derived from an EMBL/GenBank/DDBJ whole genome shotgun (WGS) entry which is preliminary data.</text>
</comment>
<organism evidence="1 2">
    <name type="scientific">Nocardia flavorosea</name>
    <dbReference type="NCBI Taxonomy" id="53429"/>
    <lineage>
        <taxon>Bacteria</taxon>
        <taxon>Bacillati</taxon>
        <taxon>Actinomycetota</taxon>
        <taxon>Actinomycetes</taxon>
        <taxon>Mycobacteriales</taxon>
        <taxon>Nocardiaceae</taxon>
        <taxon>Nocardia</taxon>
    </lineage>
</organism>
<protein>
    <submittedName>
        <fullName evidence="1">Uncharacterized protein</fullName>
    </submittedName>
</protein>
<sequence length="71" mass="7638">MDAEVIPATERQEMVRCLLALCHVVNELVDLAESEPALHDRAVLVQSVLRDTVVNLVANGRATPIGGCLTT</sequence>
<gene>
    <name evidence="1" type="ORF">HGA15_00545</name>
</gene>
<dbReference type="EMBL" id="JAAXOT010000001">
    <property type="protein sequence ID" value="NKY54670.1"/>
    <property type="molecule type" value="Genomic_DNA"/>
</dbReference>
<evidence type="ECO:0000313" key="1">
    <source>
        <dbReference type="EMBL" id="NKY54670.1"/>
    </source>
</evidence>
<proteinExistence type="predicted"/>
<evidence type="ECO:0000313" key="2">
    <source>
        <dbReference type="Proteomes" id="UP000570678"/>
    </source>
</evidence>
<keyword evidence="2" id="KW-1185">Reference proteome</keyword>
<dbReference type="RefSeq" id="WP_062971084.1">
    <property type="nucleotide sequence ID" value="NZ_JAAXOT010000001.1"/>
</dbReference>